<feature type="transmembrane region" description="Helical" evidence="1">
    <location>
        <begin position="354"/>
        <end position="376"/>
    </location>
</feature>
<feature type="transmembrane region" description="Helical" evidence="1">
    <location>
        <begin position="179"/>
        <end position="202"/>
    </location>
</feature>
<keyword evidence="1" id="KW-0472">Membrane</keyword>
<proteinExistence type="predicted"/>
<evidence type="ECO:0008006" key="4">
    <source>
        <dbReference type="Google" id="ProtNLM"/>
    </source>
</evidence>
<name>A0A0H5NPT1_NOCFR</name>
<dbReference type="RefSeq" id="WP_082668636.1">
    <property type="nucleotide sequence ID" value="NZ_CP031418.1"/>
</dbReference>
<feature type="transmembrane region" description="Helical" evidence="1">
    <location>
        <begin position="258"/>
        <end position="276"/>
    </location>
</feature>
<feature type="transmembrane region" description="Helical" evidence="1">
    <location>
        <begin position="102"/>
        <end position="122"/>
    </location>
</feature>
<feature type="transmembrane region" description="Helical" evidence="1">
    <location>
        <begin position="128"/>
        <end position="147"/>
    </location>
</feature>
<feature type="transmembrane region" description="Helical" evidence="1">
    <location>
        <begin position="288"/>
        <end position="309"/>
    </location>
</feature>
<evidence type="ECO:0000256" key="1">
    <source>
        <dbReference type="SAM" id="Phobius"/>
    </source>
</evidence>
<evidence type="ECO:0000313" key="2">
    <source>
        <dbReference type="EMBL" id="CRY77124.1"/>
    </source>
</evidence>
<keyword evidence="1" id="KW-0812">Transmembrane</keyword>
<feature type="transmembrane region" description="Helical" evidence="1">
    <location>
        <begin position="428"/>
        <end position="447"/>
    </location>
</feature>
<keyword evidence="1" id="KW-1133">Transmembrane helix</keyword>
<dbReference type="AlphaFoldDB" id="A0A0H5NPT1"/>
<evidence type="ECO:0000313" key="3">
    <source>
        <dbReference type="Proteomes" id="UP000057820"/>
    </source>
</evidence>
<dbReference type="EMBL" id="LN868938">
    <property type="protein sequence ID" value="CRY77124.1"/>
    <property type="molecule type" value="Genomic_DNA"/>
</dbReference>
<dbReference type="NCBIfam" id="NF038403">
    <property type="entry name" value="perm_prefix_1"/>
    <property type="match status" value="1"/>
</dbReference>
<protein>
    <recommendedName>
        <fullName evidence="4">DUF4153 domain-containing protein</fullName>
    </recommendedName>
</protein>
<dbReference type="Proteomes" id="UP000057820">
    <property type="component" value="Chromosome 1"/>
</dbReference>
<dbReference type="KEGG" id="nfr:ERS450000_02184"/>
<accession>A0A0H5NPT1</accession>
<organism evidence="2 3">
    <name type="scientific">Nocardia farcinica</name>
    <dbReference type="NCBI Taxonomy" id="37329"/>
    <lineage>
        <taxon>Bacteria</taxon>
        <taxon>Bacillati</taxon>
        <taxon>Actinomycetota</taxon>
        <taxon>Actinomycetes</taxon>
        <taxon>Mycobacteriales</taxon>
        <taxon>Nocardiaceae</taxon>
        <taxon>Nocardia</taxon>
    </lineage>
</organism>
<feature type="transmembrane region" description="Helical" evidence="1">
    <location>
        <begin position="154"/>
        <end position="173"/>
    </location>
</feature>
<feature type="transmembrane region" description="Helical" evidence="1">
    <location>
        <begin position="388"/>
        <end position="408"/>
    </location>
</feature>
<gene>
    <name evidence="2" type="ORF">ERS450000_02184</name>
</gene>
<reference evidence="3" key="1">
    <citation type="submission" date="2015-03" db="EMBL/GenBank/DDBJ databases">
        <authorList>
            <consortium name="Pathogen Informatics"/>
        </authorList>
    </citation>
    <scope>NUCLEOTIDE SEQUENCE [LARGE SCALE GENOMIC DNA]</scope>
    <source>
        <strain evidence="3">NCTC11134</strain>
    </source>
</reference>
<feature type="transmembrane region" description="Helical" evidence="1">
    <location>
        <begin position="321"/>
        <end position="342"/>
    </location>
</feature>
<dbReference type="InterPro" id="IPR047928">
    <property type="entry name" value="Perm_prefix_1"/>
</dbReference>
<feature type="transmembrane region" description="Helical" evidence="1">
    <location>
        <begin position="222"/>
        <end position="246"/>
    </location>
</feature>
<sequence length="450" mass="48164">MTGVDAQLESQIGQWRGYVERHRAISAADVDEMEDHLRGQISDLTGSGLAADEAFLVAVKRMGSVDSISREFAREHSERLWKQLVLLPDGPDGSGRAASRELAVVLALALGAGAAIKIALTAGIEPHVFARNAGLFVLPFLTAYFAWKRRMPPLAAAALVVPFAVVGMVVNVFPFEPEGATEIIAAIHAPLVLWFVVGFAYVGGAWRSDRRRMDFLRFTGEWLVYLSLLALGGMVLVGLTGAALQALEMDVEGVMEHVVLPFGPAGAAVVAAWLVEAKQSVVENIAPVLTRVFTPIAILMLAALLVGFATAGSLTEVDRDLLILMDLILVVVLGLLLYALSARDPLLPAGPFDWLQLVLVGLALAVDVVMLTAMLSRIAEFGATANKTAALGLNLVLLVNLAWSARLLAGFVRGRVSFAAAERWQTRYLPVFGLWAALVVAALPPLFDFA</sequence>